<keyword evidence="3" id="KW-1133">Transmembrane helix</keyword>
<dbReference type="InterPro" id="IPR052387">
    <property type="entry name" value="Fibrocystin"/>
</dbReference>
<proteinExistence type="predicted"/>
<name>A0ABM3ZAG1_PANGU</name>
<keyword evidence="3" id="KW-0812">Transmembrane</keyword>
<dbReference type="Proteomes" id="UP001652622">
    <property type="component" value="Unplaced"/>
</dbReference>
<evidence type="ECO:0000313" key="5">
    <source>
        <dbReference type="RefSeq" id="XP_060545344.1"/>
    </source>
</evidence>
<accession>A0ABM3ZAG1</accession>
<dbReference type="PANTHER" id="PTHR46769:SF1">
    <property type="entry name" value="FIBROCYSTIN"/>
    <property type="match status" value="1"/>
</dbReference>
<keyword evidence="3" id="KW-0472">Membrane</keyword>
<feature type="compositionally biased region" description="Basic and acidic residues" evidence="2">
    <location>
        <begin position="602"/>
        <end position="621"/>
    </location>
</feature>
<protein>
    <submittedName>
        <fullName evidence="5">Fibrocystin-like</fullName>
    </submittedName>
</protein>
<dbReference type="GeneID" id="132711138"/>
<gene>
    <name evidence="5" type="primary">LOC132711138</name>
</gene>
<reference evidence="5" key="1">
    <citation type="submission" date="2025-08" db="UniProtKB">
        <authorList>
            <consortium name="RefSeq"/>
        </authorList>
    </citation>
    <scope>IDENTIFICATION</scope>
    <source>
        <tissue evidence="5">Blood</tissue>
    </source>
</reference>
<keyword evidence="1" id="KW-0732">Signal</keyword>
<evidence type="ECO:0000256" key="1">
    <source>
        <dbReference type="ARBA" id="ARBA00022729"/>
    </source>
</evidence>
<feature type="transmembrane region" description="Helical" evidence="3">
    <location>
        <begin position="438"/>
        <end position="462"/>
    </location>
</feature>
<evidence type="ECO:0000256" key="2">
    <source>
        <dbReference type="SAM" id="MobiDB-lite"/>
    </source>
</evidence>
<dbReference type="RefSeq" id="XP_060545344.1">
    <property type="nucleotide sequence ID" value="XM_060689361.1"/>
</dbReference>
<organism evidence="4 5">
    <name type="scientific">Pantherophis guttatus</name>
    <name type="common">Corn snake</name>
    <name type="synonym">Elaphe guttata</name>
    <dbReference type="NCBI Taxonomy" id="94885"/>
    <lineage>
        <taxon>Eukaryota</taxon>
        <taxon>Metazoa</taxon>
        <taxon>Chordata</taxon>
        <taxon>Craniata</taxon>
        <taxon>Vertebrata</taxon>
        <taxon>Euteleostomi</taxon>
        <taxon>Lepidosauria</taxon>
        <taxon>Squamata</taxon>
        <taxon>Bifurcata</taxon>
        <taxon>Unidentata</taxon>
        <taxon>Episquamata</taxon>
        <taxon>Toxicofera</taxon>
        <taxon>Serpentes</taxon>
        <taxon>Colubroidea</taxon>
        <taxon>Colubridae</taxon>
        <taxon>Colubrinae</taxon>
        <taxon>Pantherophis</taxon>
    </lineage>
</organism>
<dbReference type="PANTHER" id="PTHR46769">
    <property type="entry name" value="POLYCYSTIC KIDNEY AND HEPATIC DISEASE 1 (AUTOSOMAL RECESSIVE)-LIKE 1"/>
    <property type="match status" value="1"/>
</dbReference>
<keyword evidence="4" id="KW-1185">Reference proteome</keyword>
<feature type="region of interest" description="Disordered" evidence="2">
    <location>
        <begin position="590"/>
        <end position="621"/>
    </location>
</feature>
<evidence type="ECO:0000256" key="3">
    <source>
        <dbReference type="SAM" id="Phobius"/>
    </source>
</evidence>
<evidence type="ECO:0000313" key="4">
    <source>
        <dbReference type="Proteomes" id="UP001652622"/>
    </source>
</evidence>
<sequence>MVILENMDTDLDHRKLSPPVLIASTFVDTFSEAISEGSFCSKELSVIFYSLLPSNSLSKICFAGPVPWSLRLYFNGGHGIARVLLAISYDEPRSFHVFVKENTIQPVLFFPSLFWENATTGTNYFNFQENLLYVAVHWDEPIEIHTHNALHIAFTILKDIREKAHAVLIQQLAGFLQIGQDEIRAVSSTSGNEDTLRIIADNSMKKKYQCPPERSCIFTHHSTSRQGNLHPSHGLRVLILEISDPLHILKYKLASLYSSVRLNSLASTLIDAQQTGTLQHILRLPVDSLVVMVSSASVPTTENSRNGSSPTSWSCLYVRPYSISVWIQPSNGVVERPLLRQPQIFFLDKQGRRIVSLGFPSKPWIVTVYLKNWPEIMLKGNTRVKVKDGQASFQNLIVSSSCSDCHLIFKVTSPPGAALSVESSSFTVFPVAVSEKSAIIFTALLCSVASMLVLGFVLICWLKKSKRNKNKLRQSQKNKKCSQIQEKQTNCGLHQHCIEKGNEHSTSKREDIKLCEELTEEPLKKLHQKTLSPTLTGTANEIEQDHWLNKRKSTRESLELQELHIKELNEWKKTKQHIIDYVQHKEMKGEQFIDQKHKKHKEMPVTRSEEDVRGKQEITVS</sequence>